<gene>
    <name evidence="2" type="ORF">JN11_00578</name>
</gene>
<dbReference type="SUPFAM" id="SSF53597">
    <property type="entry name" value="Dihydrofolate reductase-like"/>
    <property type="match status" value="1"/>
</dbReference>
<dbReference type="GO" id="GO:0008703">
    <property type="term" value="F:5-amino-6-(5-phosphoribosylamino)uracil reductase activity"/>
    <property type="evidence" value="ECO:0007669"/>
    <property type="project" value="InterPro"/>
</dbReference>
<dbReference type="OrthoDB" id="195113at2"/>
<proteinExistence type="predicted"/>
<evidence type="ECO:0000313" key="3">
    <source>
        <dbReference type="Proteomes" id="UP000317010"/>
    </source>
</evidence>
<dbReference type="AlphaFoldDB" id="A0A562UHW1"/>
<sequence>MAKVLVSNLISLDGYIEGPNGEFDWPVVEEEFFRYAESMLQSADVLLFGRITYEMMAAHWPTEQAIADAPAIAGKMNGLPKIVFSSTLKKADWQNTILVGENMEEEILKLKEKPGKDIVILGSGSIVSQLTQANLIDEYRIIVNPVILGGGKPEFTGHINRKQLKLTDIKQFKSGVVILYYQPIK</sequence>
<organism evidence="2 3">
    <name type="scientific">Mucilaginibacter frigoritolerans</name>
    <dbReference type="NCBI Taxonomy" id="652788"/>
    <lineage>
        <taxon>Bacteria</taxon>
        <taxon>Pseudomonadati</taxon>
        <taxon>Bacteroidota</taxon>
        <taxon>Sphingobacteriia</taxon>
        <taxon>Sphingobacteriales</taxon>
        <taxon>Sphingobacteriaceae</taxon>
        <taxon>Mucilaginibacter</taxon>
    </lineage>
</organism>
<evidence type="ECO:0000259" key="1">
    <source>
        <dbReference type="Pfam" id="PF01872"/>
    </source>
</evidence>
<dbReference type="InterPro" id="IPR002734">
    <property type="entry name" value="RibDG_C"/>
</dbReference>
<dbReference type="Proteomes" id="UP000317010">
    <property type="component" value="Unassembled WGS sequence"/>
</dbReference>
<evidence type="ECO:0000313" key="2">
    <source>
        <dbReference type="EMBL" id="TWJ04855.1"/>
    </source>
</evidence>
<dbReference type="InterPro" id="IPR050765">
    <property type="entry name" value="Riboflavin_Biosynth_HTPR"/>
</dbReference>
<dbReference type="GO" id="GO:0009231">
    <property type="term" value="P:riboflavin biosynthetic process"/>
    <property type="evidence" value="ECO:0007669"/>
    <property type="project" value="InterPro"/>
</dbReference>
<accession>A0A562UHW1</accession>
<dbReference type="PANTHER" id="PTHR38011:SF11">
    <property type="entry name" value="2,5-DIAMINO-6-RIBOSYLAMINO-4(3H)-PYRIMIDINONE 5'-PHOSPHATE REDUCTASE"/>
    <property type="match status" value="1"/>
</dbReference>
<dbReference type="EMBL" id="VLLI01000001">
    <property type="protein sequence ID" value="TWJ04855.1"/>
    <property type="molecule type" value="Genomic_DNA"/>
</dbReference>
<dbReference type="InterPro" id="IPR024072">
    <property type="entry name" value="DHFR-like_dom_sf"/>
</dbReference>
<dbReference type="RefSeq" id="WP_144909408.1">
    <property type="nucleotide sequence ID" value="NZ_VLLI01000001.1"/>
</dbReference>
<dbReference type="PANTHER" id="PTHR38011">
    <property type="entry name" value="DIHYDROFOLATE REDUCTASE FAMILY PROTEIN (AFU_ORTHOLOGUE AFUA_8G06820)"/>
    <property type="match status" value="1"/>
</dbReference>
<comment type="caution">
    <text evidence="2">The sequence shown here is derived from an EMBL/GenBank/DDBJ whole genome shotgun (WGS) entry which is preliminary data.</text>
</comment>
<protein>
    <submittedName>
        <fullName evidence="2">Dihydrofolate reductase</fullName>
    </submittedName>
</protein>
<dbReference type="Gene3D" id="3.40.430.10">
    <property type="entry name" value="Dihydrofolate Reductase, subunit A"/>
    <property type="match status" value="1"/>
</dbReference>
<dbReference type="Pfam" id="PF01872">
    <property type="entry name" value="RibD_C"/>
    <property type="match status" value="1"/>
</dbReference>
<reference evidence="2 3" key="1">
    <citation type="submission" date="2019-07" db="EMBL/GenBank/DDBJ databases">
        <title>Genomic Encyclopedia of Archaeal and Bacterial Type Strains, Phase II (KMG-II): from individual species to whole genera.</title>
        <authorList>
            <person name="Goeker M."/>
        </authorList>
    </citation>
    <scope>NUCLEOTIDE SEQUENCE [LARGE SCALE GENOMIC DNA]</scope>
    <source>
        <strain evidence="2 3">ATCC BAA-1854</strain>
    </source>
</reference>
<name>A0A562UHW1_9SPHI</name>
<keyword evidence="3" id="KW-1185">Reference proteome</keyword>
<feature type="domain" description="Bacterial bifunctional deaminase-reductase C-terminal" evidence="1">
    <location>
        <begin position="3"/>
        <end position="177"/>
    </location>
</feature>